<organism evidence="1 2">
    <name type="scientific">Microtetraspora glauca</name>
    <dbReference type="NCBI Taxonomy" id="1996"/>
    <lineage>
        <taxon>Bacteria</taxon>
        <taxon>Bacillati</taxon>
        <taxon>Actinomycetota</taxon>
        <taxon>Actinomycetes</taxon>
        <taxon>Streptosporangiales</taxon>
        <taxon>Streptosporangiaceae</taxon>
        <taxon>Microtetraspora</taxon>
    </lineage>
</organism>
<evidence type="ECO:0000313" key="2">
    <source>
        <dbReference type="Proteomes" id="UP001551675"/>
    </source>
</evidence>
<dbReference type="CDD" id="cd00448">
    <property type="entry name" value="YjgF_YER057c_UK114_family"/>
    <property type="match status" value="2"/>
</dbReference>
<proteinExistence type="predicted"/>
<sequence>MTLNAIRPSHFPWFRYDGYSFSLGLTHGEGAWLSGHSASEYDPESGRIVVRGGMTEQARTAYAKIGAILDAAGLSFADVTRVTENVTVAGLDAYEEAAAVRAEIFGAHNPAVTTVIVERLLRPAAFIEVEVHASKGGPAALPGGVAEAPDGAVFLPTVLPVDERGDVVHEGDLVGQYAYCLDQADRLLRGAGLSLDAAVTTYDYTTPATRDVYRRTHRVRKERLGGAGVFPGAGGILMSRLHRPGVLVALDVTASRHPLEAVNPGWARYDTLTYTPGVKAGDMLWMSGFASLDMETQQVLHPGDVVAQAEVTYDAILQVLDAAGTGPEHLLSTIEFVCPEGLADYRGVADVRKRRLRDPWPASTGAICAGLLRPEFLIEVFPAAVLP</sequence>
<name>A0ABV3GQ66_MICGL</name>
<dbReference type="RefSeq" id="WP_061259186.1">
    <property type="nucleotide sequence ID" value="NZ_JBFALK010000022.1"/>
</dbReference>
<gene>
    <name evidence="1" type="ORF">AB0I59_33430</name>
</gene>
<dbReference type="Proteomes" id="UP001551675">
    <property type="component" value="Unassembled WGS sequence"/>
</dbReference>
<dbReference type="Pfam" id="PF01042">
    <property type="entry name" value="Ribonuc_L-PSP"/>
    <property type="match status" value="2"/>
</dbReference>
<evidence type="ECO:0000313" key="1">
    <source>
        <dbReference type="EMBL" id="MEV0973531.1"/>
    </source>
</evidence>
<dbReference type="EC" id="3.5.-.-" evidence="1"/>
<dbReference type="PANTHER" id="PTHR43857:SF1">
    <property type="entry name" value="YJGH FAMILY PROTEIN"/>
    <property type="match status" value="1"/>
</dbReference>
<accession>A0ABV3GQ66</accession>
<dbReference type="GO" id="GO:0016787">
    <property type="term" value="F:hydrolase activity"/>
    <property type="evidence" value="ECO:0007669"/>
    <property type="project" value="UniProtKB-KW"/>
</dbReference>
<keyword evidence="1" id="KW-0378">Hydrolase</keyword>
<reference evidence="1 2" key="1">
    <citation type="submission" date="2024-06" db="EMBL/GenBank/DDBJ databases">
        <title>The Natural Products Discovery Center: Release of the First 8490 Sequenced Strains for Exploring Actinobacteria Biosynthetic Diversity.</title>
        <authorList>
            <person name="Kalkreuter E."/>
            <person name="Kautsar S.A."/>
            <person name="Yang D."/>
            <person name="Bader C.D."/>
            <person name="Teijaro C.N."/>
            <person name="Fluegel L."/>
            <person name="Davis C.M."/>
            <person name="Simpson J.R."/>
            <person name="Lauterbach L."/>
            <person name="Steele A.D."/>
            <person name="Gui C."/>
            <person name="Meng S."/>
            <person name="Li G."/>
            <person name="Viehrig K."/>
            <person name="Ye F."/>
            <person name="Su P."/>
            <person name="Kiefer A.F."/>
            <person name="Nichols A."/>
            <person name="Cepeda A.J."/>
            <person name="Yan W."/>
            <person name="Fan B."/>
            <person name="Jiang Y."/>
            <person name="Adhikari A."/>
            <person name="Zheng C.-J."/>
            <person name="Schuster L."/>
            <person name="Cowan T.M."/>
            <person name="Smanski M.J."/>
            <person name="Chevrette M.G."/>
            <person name="De Carvalho L.P.S."/>
            <person name="Shen B."/>
        </authorList>
    </citation>
    <scope>NUCLEOTIDE SEQUENCE [LARGE SCALE GENOMIC DNA]</scope>
    <source>
        <strain evidence="1 2">NPDC050100</strain>
    </source>
</reference>
<dbReference type="EMBL" id="JBFALK010000022">
    <property type="protein sequence ID" value="MEV0973531.1"/>
    <property type="molecule type" value="Genomic_DNA"/>
</dbReference>
<keyword evidence="2" id="KW-1185">Reference proteome</keyword>
<dbReference type="Gene3D" id="3.30.1330.40">
    <property type="entry name" value="RutC-like"/>
    <property type="match status" value="3"/>
</dbReference>
<comment type="caution">
    <text evidence="1">The sequence shown here is derived from an EMBL/GenBank/DDBJ whole genome shotgun (WGS) entry which is preliminary data.</text>
</comment>
<protein>
    <submittedName>
        <fullName evidence="1">RidA family protein</fullName>
        <ecNumber evidence="1">3.5.-.-</ecNumber>
    </submittedName>
</protein>
<dbReference type="SUPFAM" id="SSF55298">
    <property type="entry name" value="YjgF-like"/>
    <property type="match status" value="3"/>
</dbReference>
<dbReference type="InterPro" id="IPR035959">
    <property type="entry name" value="RutC-like_sf"/>
</dbReference>
<dbReference type="PANTHER" id="PTHR43857">
    <property type="entry name" value="BLR7761 PROTEIN"/>
    <property type="match status" value="1"/>
</dbReference>
<dbReference type="InterPro" id="IPR006175">
    <property type="entry name" value="YjgF/YER057c/UK114"/>
</dbReference>